<gene>
    <name evidence="7" type="ORF">EDS130_LOCUS27306</name>
    <name evidence="6" type="ORF">XAT740_LOCUS123</name>
</gene>
<evidence type="ECO:0000256" key="5">
    <source>
        <dbReference type="SAM" id="Phobius"/>
    </source>
</evidence>
<evidence type="ECO:0008006" key="10">
    <source>
        <dbReference type="Google" id="ProtNLM"/>
    </source>
</evidence>
<feature type="transmembrane region" description="Helical" evidence="5">
    <location>
        <begin position="196"/>
        <end position="215"/>
    </location>
</feature>
<feature type="transmembrane region" description="Helical" evidence="5">
    <location>
        <begin position="275"/>
        <end position="296"/>
    </location>
</feature>
<dbReference type="GO" id="GO:0004930">
    <property type="term" value="F:G protein-coupled receptor activity"/>
    <property type="evidence" value="ECO:0007669"/>
    <property type="project" value="InterPro"/>
</dbReference>
<keyword evidence="8" id="KW-1185">Reference proteome</keyword>
<feature type="transmembrane region" description="Helical" evidence="5">
    <location>
        <begin position="58"/>
        <end position="76"/>
    </location>
</feature>
<dbReference type="CDD" id="cd00637">
    <property type="entry name" value="7tm_classA_rhodopsin-like"/>
    <property type="match status" value="1"/>
</dbReference>
<comment type="caution">
    <text evidence="7">The sequence shown here is derived from an EMBL/GenBank/DDBJ whole genome shotgun (WGS) entry which is preliminary data.</text>
</comment>
<keyword evidence="3 5" id="KW-1133">Transmembrane helix</keyword>
<dbReference type="InterPro" id="IPR000276">
    <property type="entry name" value="GPCR_Rhodpsn"/>
</dbReference>
<protein>
    <recommendedName>
        <fullName evidence="10">G-protein coupled receptors family 1 profile domain-containing protein</fullName>
    </recommendedName>
</protein>
<evidence type="ECO:0000256" key="2">
    <source>
        <dbReference type="ARBA" id="ARBA00022692"/>
    </source>
</evidence>
<evidence type="ECO:0000313" key="8">
    <source>
        <dbReference type="Proteomes" id="UP000663828"/>
    </source>
</evidence>
<dbReference type="EMBL" id="CAJNOR010000003">
    <property type="protein sequence ID" value="CAF0745279.1"/>
    <property type="molecule type" value="Genomic_DNA"/>
</dbReference>
<feature type="transmembrane region" description="Helical" evidence="5">
    <location>
        <begin position="96"/>
        <end position="121"/>
    </location>
</feature>
<evidence type="ECO:0000256" key="1">
    <source>
        <dbReference type="ARBA" id="ARBA00004370"/>
    </source>
</evidence>
<feature type="transmembrane region" description="Helical" evidence="5">
    <location>
        <begin position="25"/>
        <end position="46"/>
    </location>
</feature>
<accession>A0A814Z4R7</accession>
<evidence type="ECO:0000313" key="9">
    <source>
        <dbReference type="Proteomes" id="UP000663852"/>
    </source>
</evidence>
<dbReference type="EMBL" id="CAJNOJ010000171">
    <property type="protein sequence ID" value="CAF1238128.1"/>
    <property type="molecule type" value="Genomic_DNA"/>
</dbReference>
<evidence type="ECO:0000313" key="6">
    <source>
        <dbReference type="EMBL" id="CAF0745279.1"/>
    </source>
</evidence>
<dbReference type="AlphaFoldDB" id="A0A814Z4R7"/>
<feature type="transmembrane region" description="Helical" evidence="5">
    <location>
        <begin position="236"/>
        <end position="260"/>
    </location>
</feature>
<organism evidence="7 9">
    <name type="scientific">Adineta ricciae</name>
    <name type="common">Rotifer</name>
    <dbReference type="NCBI Taxonomy" id="249248"/>
    <lineage>
        <taxon>Eukaryota</taxon>
        <taxon>Metazoa</taxon>
        <taxon>Spiralia</taxon>
        <taxon>Gnathifera</taxon>
        <taxon>Rotifera</taxon>
        <taxon>Eurotatoria</taxon>
        <taxon>Bdelloidea</taxon>
        <taxon>Adinetida</taxon>
        <taxon>Adinetidae</taxon>
        <taxon>Adineta</taxon>
    </lineage>
</organism>
<evidence type="ECO:0000313" key="7">
    <source>
        <dbReference type="EMBL" id="CAF1238128.1"/>
    </source>
</evidence>
<dbReference type="PROSITE" id="PS00237">
    <property type="entry name" value="G_PROTEIN_RECEP_F1_1"/>
    <property type="match status" value="1"/>
</dbReference>
<keyword evidence="2 5" id="KW-0812">Transmembrane</keyword>
<reference evidence="7" key="1">
    <citation type="submission" date="2021-02" db="EMBL/GenBank/DDBJ databases">
        <authorList>
            <person name="Nowell W R."/>
        </authorList>
    </citation>
    <scope>NUCLEOTIDE SEQUENCE</scope>
</reference>
<comment type="subcellular location">
    <subcellularLocation>
        <location evidence="1">Membrane</location>
    </subcellularLocation>
</comment>
<dbReference type="Proteomes" id="UP000663828">
    <property type="component" value="Unassembled WGS sequence"/>
</dbReference>
<keyword evidence="4 5" id="KW-0472">Membrane</keyword>
<feature type="transmembrane region" description="Helical" evidence="5">
    <location>
        <begin position="141"/>
        <end position="165"/>
    </location>
</feature>
<dbReference type="GO" id="GO:0016020">
    <property type="term" value="C:membrane"/>
    <property type="evidence" value="ECO:0007669"/>
    <property type="project" value="UniProtKB-SubCell"/>
</dbReference>
<dbReference type="Proteomes" id="UP000663852">
    <property type="component" value="Unassembled WGS sequence"/>
</dbReference>
<proteinExistence type="predicted"/>
<dbReference type="SUPFAM" id="SSF81321">
    <property type="entry name" value="Family A G protein-coupled receptor-like"/>
    <property type="match status" value="1"/>
</dbReference>
<dbReference type="Gene3D" id="1.20.1070.10">
    <property type="entry name" value="Rhodopsin 7-helix transmembrane proteins"/>
    <property type="match status" value="1"/>
</dbReference>
<evidence type="ECO:0000256" key="3">
    <source>
        <dbReference type="ARBA" id="ARBA00022989"/>
    </source>
</evidence>
<evidence type="ECO:0000256" key="4">
    <source>
        <dbReference type="ARBA" id="ARBA00023136"/>
    </source>
</evidence>
<sequence length="324" mass="38323">MSNITSSNSTDDWDISPEISLPRSIRFWLILLFDVPSLLCSFCLLFHILNDRTQRHALYTHTILVLLIANLPIQLLDAGLYLSVLHNGVVQPSEPIVCLFWMFADNGFYALGINLLTWLAIERHILIFHDRWVANRRGRFLFHYFPLFFIITYIFLFYIIGIFILPCDNVYNYSALYCGVYPCLEWNDFLNTWETVVHYCVPVILESIVSTGLLVRVQWQKRRLRQSIQWRKQRRMIIQLLLISGINIPLNLPLYIIYIAQYCGLHWDISLQPKLWFYFLSYSVILFFPFASLCQFPALRKQMRKKFCCIIDRSPCHPPINPQQ</sequence>
<name>A0A814Z4R7_ADIRI</name>